<feature type="transmembrane region" description="Helical" evidence="1">
    <location>
        <begin position="179"/>
        <end position="202"/>
    </location>
</feature>
<protein>
    <recommendedName>
        <fullName evidence="4">DUF998 domain-containing protein</fullName>
    </recommendedName>
</protein>
<reference evidence="2 3" key="1">
    <citation type="submission" date="2023-08" db="EMBL/GenBank/DDBJ databases">
        <title>Functional and genomic diversity of the sorghum phyllosphere microbiome.</title>
        <authorList>
            <person name="Shade A."/>
        </authorList>
    </citation>
    <scope>NUCLEOTIDE SEQUENCE [LARGE SCALE GENOMIC DNA]</scope>
    <source>
        <strain evidence="2 3">SORGH_AS_0919</strain>
    </source>
</reference>
<feature type="transmembrane region" description="Helical" evidence="1">
    <location>
        <begin position="45"/>
        <end position="68"/>
    </location>
</feature>
<feature type="transmembrane region" description="Helical" evidence="1">
    <location>
        <begin position="154"/>
        <end position="173"/>
    </location>
</feature>
<feature type="transmembrane region" description="Helical" evidence="1">
    <location>
        <begin position="124"/>
        <end position="142"/>
    </location>
</feature>
<feature type="transmembrane region" description="Helical" evidence="1">
    <location>
        <begin position="243"/>
        <end position="261"/>
    </location>
</feature>
<feature type="transmembrane region" description="Helical" evidence="1">
    <location>
        <begin position="214"/>
        <end position="237"/>
    </location>
</feature>
<dbReference type="Proteomes" id="UP001260188">
    <property type="component" value="Unassembled WGS sequence"/>
</dbReference>
<dbReference type="EMBL" id="JAVIZA010000001">
    <property type="protein sequence ID" value="MDR6168682.1"/>
    <property type="molecule type" value="Genomic_DNA"/>
</dbReference>
<keyword evidence="3" id="KW-1185">Reference proteome</keyword>
<evidence type="ECO:0000313" key="2">
    <source>
        <dbReference type="EMBL" id="MDR6168682.1"/>
    </source>
</evidence>
<organism evidence="2 3">
    <name type="scientific">Microbacterium paludicola</name>
    <dbReference type="NCBI Taxonomy" id="300019"/>
    <lineage>
        <taxon>Bacteria</taxon>
        <taxon>Bacillati</taxon>
        <taxon>Actinomycetota</taxon>
        <taxon>Actinomycetes</taxon>
        <taxon>Micrococcales</taxon>
        <taxon>Microbacteriaceae</taxon>
        <taxon>Microbacterium</taxon>
    </lineage>
</organism>
<dbReference type="RefSeq" id="WP_309667627.1">
    <property type="nucleotide sequence ID" value="NZ_JAVIZA010000001.1"/>
</dbReference>
<gene>
    <name evidence="2" type="ORF">QE367_002886</name>
</gene>
<evidence type="ECO:0000256" key="1">
    <source>
        <dbReference type="SAM" id="Phobius"/>
    </source>
</evidence>
<proteinExistence type="predicted"/>
<name>A0ABU1I471_9MICO</name>
<feature type="transmembrane region" description="Helical" evidence="1">
    <location>
        <begin position="80"/>
        <end position="104"/>
    </location>
</feature>
<keyword evidence="1" id="KW-1133">Transmembrane helix</keyword>
<comment type="caution">
    <text evidence="2">The sequence shown here is derived from an EMBL/GenBank/DDBJ whole genome shotgun (WGS) entry which is preliminary data.</text>
</comment>
<keyword evidence="1" id="KW-0812">Transmembrane</keyword>
<sequence>MPAVSTSQRTYRYLRLTLAGAPVAIMLAVLFAIPDVGVLPSVSHYFYSSARTVFSAALVAAAACLLALSGRGPQRVLLDVAALLAPLIAIIPTPISAGEVLGIVVDCAAPCVPAGFTDDLDNALATYLVIGAVVLAIGLVLARRGDVALRDAGPTLALAAAVLAGVALVWTLVPQLLVRYGHAVAAFGFFIIIALVALAEALRPSDAHPPAKRMRIGYVVVAIALLLDLASTVVSAVLFDLPVVLAGELVALALFLVFWMMQTAQKWSLADPALRA</sequence>
<feature type="transmembrane region" description="Helical" evidence="1">
    <location>
        <begin position="12"/>
        <end position="33"/>
    </location>
</feature>
<evidence type="ECO:0008006" key="4">
    <source>
        <dbReference type="Google" id="ProtNLM"/>
    </source>
</evidence>
<keyword evidence="1" id="KW-0472">Membrane</keyword>
<evidence type="ECO:0000313" key="3">
    <source>
        <dbReference type="Proteomes" id="UP001260188"/>
    </source>
</evidence>
<accession>A0ABU1I471</accession>